<protein>
    <submittedName>
        <fullName evidence="1">Uncharacterized protein</fullName>
    </submittedName>
</protein>
<evidence type="ECO:0000313" key="1">
    <source>
        <dbReference type="EMBL" id="KAF2856786.1"/>
    </source>
</evidence>
<dbReference type="EMBL" id="MU006288">
    <property type="protein sequence ID" value="KAF2856786.1"/>
    <property type="molecule type" value="Genomic_DNA"/>
</dbReference>
<proteinExistence type="predicted"/>
<accession>A0A6A7BMW2</accession>
<name>A0A6A7BMW2_9PLEO</name>
<organism evidence="1 2">
    <name type="scientific">Plenodomus tracheiphilus IPT5</name>
    <dbReference type="NCBI Taxonomy" id="1408161"/>
    <lineage>
        <taxon>Eukaryota</taxon>
        <taxon>Fungi</taxon>
        <taxon>Dikarya</taxon>
        <taxon>Ascomycota</taxon>
        <taxon>Pezizomycotina</taxon>
        <taxon>Dothideomycetes</taxon>
        <taxon>Pleosporomycetidae</taxon>
        <taxon>Pleosporales</taxon>
        <taxon>Pleosporineae</taxon>
        <taxon>Leptosphaeriaceae</taxon>
        <taxon>Plenodomus</taxon>
    </lineage>
</organism>
<dbReference type="AlphaFoldDB" id="A0A6A7BMW2"/>
<sequence>MPSNNPKSITSTDAAAKDAGFRHFPDFLLSYGLHISSPDDVKEGKAILRGMGYSV</sequence>
<dbReference type="Proteomes" id="UP000799423">
    <property type="component" value="Unassembled WGS sequence"/>
</dbReference>
<keyword evidence="2" id="KW-1185">Reference proteome</keyword>
<gene>
    <name evidence="1" type="ORF">T440DRAFT_463006</name>
</gene>
<dbReference type="OrthoDB" id="4232400at2759"/>
<reference evidence="1" key="1">
    <citation type="submission" date="2020-01" db="EMBL/GenBank/DDBJ databases">
        <authorList>
            <consortium name="DOE Joint Genome Institute"/>
            <person name="Haridas S."/>
            <person name="Albert R."/>
            <person name="Binder M."/>
            <person name="Bloem J."/>
            <person name="Labutti K."/>
            <person name="Salamov A."/>
            <person name="Andreopoulos B."/>
            <person name="Baker S.E."/>
            <person name="Barry K."/>
            <person name="Bills G."/>
            <person name="Bluhm B.H."/>
            <person name="Cannon C."/>
            <person name="Castanera R."/>
            <person name="Culley D.E."/>
            <person name="Daum C."/>
            <person name="Ezra D."/>
            <person name="Gonzalez J.B."/>
            <person name="Henrissat B."/>
            <person name="Kuo A."/>
            <person name="Liang C."/>
            <person name="Lipzen A."/>
            <person name="Lutzoni F."/>
            <person name="Magnuson J."/>
            <person name="Mondo S."/>
            <person name="Nolan M."/>
            <person name="Ohm R."/>
            <person name="Pangilinan J."/>
            <person name="Park H.-J."/>
            <person name="Ramirez L."/>
            <person name="Alfaro M."/>
            <person name="Sun H."/>
            <person name="Tritt A."/>
            <person name="Yoshinaga Y."/>
            <person name="Zwiers L.-H."/>
            <person name="Turgeon B.G."/>
            <person name="Goodwin S.B."/>
            <person name="Spatafora J.W."/>
            <person name="Crous P.W."/>
            <person name="Grigoriev I.V."/>
        </authorList>
    </citation>
    <scope>NUCLEOTIDE SEQUENCE</scope>
    <source>
        <strain evidence="1">IPT5</strain>
    </source>
</reference>
<evidence type="ECO:0000313" key="2">
    <source>
        <dbReference type="Proteomes" id="UP000799423"/>
    </source>
</evidence>